<evidence type="ECO:0000313" key="4">
    <source>
        <dbReference type="EMBL" id="KAL2043636.1"/>
    </source>
</evidence>
<organism evidence="4 5">
    <name type="scientific">Stereocaulon virgatum</name>
    <dbReference type="NCBI Taxonomy" id="373712"/>
    <lineage>
        <taxon>Eukaryota</taxon>
        <taxon>Fungi</taxon>
        <taxon>Dikarya</taxon>
        <taxon>Ascomycota</taxon>
        <taxon>Pezizomycotina</taxon>
        <taxon>Lecanoromycetes</taxon>
        <taxon>OSLEUM clade</taxon>
        <taxon>Lecanoromycetidae</taxon>
        <taxon>Lecanorales</taxon>
        <taxon>Lecanorineae</taxon>
        <taxon>Stereocaulaceae</taxon>
        <taxon>Stereocaulon</taxon>
    </lineage>
</organism>
<dbReference type="PANTHER" id="PTHR12292">
    <property type="entry name" value="RWD DOMAIN-CONTAINING PROTEIN"/>
    <property type="match status" value="1"/>
</dbReference>
<proteinExistence type="predicted"/>
<keyword evidence="1" id="KW-0175">Coiled coil</keyword>
<evidence type="ECO:0000256" key="1">
    <source>
        <dbReference type="SAM" id="Coils"/>
    </source>
</evidence>
<dbReference type="InterPro" id="IPR016135">
    <property type="entry name" value="UBQ-conjugating_enzyme/RWD"/>
</dbReference>
<dbReference type="SUPFAM" id="SSF54495">
    <property type="entry name" value="UBC-like"/>
    <property type="match status" value="1"/>
</dbReference>
<accession>A0ABR4AFP4</accession>
<protein>
    <recommendedName>
        <fullName evidence="3">RWD domain-containing protein</fullName>
    </recommendedName>
</protein>
<evidence type="ECO:0000259" key="3">
    <source>
        <dbReference type="PROSITE" id="PS50908"/>
    </source>
</evidence>
<dbReference type="EMBL" id="JBEFKJ010000011">
    <property type="protein sequence ID" value="KAL2043636.1"/>
    <property type="molecule type" value="Genomic_DNA"/>
</dbReference>
<feature type="domain" description="RWD" evidence="3">
    <location>
        <begin position="8"/>
        <end position="120"/>
    </location>
</feature>
<feature type="region of interest" description="Disordered" evidence="2">
    <location>
        <begin position="206"/>
        <end position="232"/>
    </location>
</feature>
<reference evidence="4 5" key="1">
    <citation type="submission" date="2024-09" db="EMBL/GenBank/DDBJ databases">
        <title>Rethinking Asexuality: The Enigmatic Case of Functional Sexual Genes in Lepraria (Stereocaulaceae).</title>
        <authorList>
            <person name="Doellman M."/>
            <person name="Sun Y."/>
            <person name="Barcenas-Pena A."/>
            <person name="Lumbsch H.T."/>
            <person name="Grewe F."/>
        </authorList>
    </citation>
    <scope>NUCLEOTIDE SEQUENCE [LARGE SCALE GENOMIC DNA]</scope>
    <source>
        <strain evidence="4 5">Mercado 3170</strain>
    </source>
</reference>
<sequence length="232" mass="25862">MGREEQIEEREVLDSIFPDEITDISETSYKVSIALDVPGQDDEAKAPTIILTVTYPPTYPDTPPDLSIASSPNGPKPPHLALPDDAPHLLSTLSETITDSLGAAMIFTLISTLKETTEALITTRLSALRAAEDDERALAEEAENAKFHGEAVTRERFLEWRARFREEMERVEEERVRGEEEAMGKKEMARRGEVRATGRQLWERGLVGKVDEEEGEEERDALSGVEGLRVGE</sequence>
<gene>
    <name evidence="4" type="ORF">N7G274_003943</name>
</gene>
<evidence type="ECO:0000313" key="5">
    <source>
        <dbReference type="Proteomes" id="UP001590950"/>
    </source>
</evidence>
<dbReference type="SMART" id="SM00591">
    <property type="entry name" value="RWD"/>
    <property type="match status" value="1"/>
</dbReference>
<evidence type="ECO:0000256" key="2">
    <source>
        <dbReference type="SAM" id="MobiDB-lite"/>
    </source>
</evidence>
<dbReference type="Proteomes" id="UP001590950">
    <property type="component" value="Unassembled WGS sequence"/>
</dbReference>
<name>A0ABR4AFP4_9LECA</name>
<dbReference type="InterPro" id="IPR006575">
    <property type="entry name" value="RWD_dom"/>
</dbReference>
<comment type="caution">
    <text evidence="4">The sequence shown here is derived from an EMBL/GenBank/DDBJ whole genome shotgun (WGS) entry which is preliminary data.</text>
</comment>
<dbReference type="Pfam" id="PF05773">
    <property type="entry name" value="RWD"/>
    <property type="match status" value="1"/>
</dbReference>
<feature type="coiled-coil region" evidence="1">
    <location>
        <begin position="125"/>
        <end position="181"/>
    </location>
</feature>
<dbReference type="PROSITE" id="PS50908">
    <property type="entry name" value="RWD"/>
    <property type="match status" value="1"/>
</dbReference>
<keyword evidence="5" id="KW-1185">Reference proteome</keyword>
<dbReference type="InterPro" id="IPR040213">
    <property type="entry name" value="GIR2-like"/>
</dbReference>
<dbReference type="Gene3D" id="3.10.110.10">
    <property type="entry name" value="Ubiquitin Conjugating Enzyme"/>
    <property type="match status" value="1"/>
</dbReference>